<sequence>MFECYLTGKKIKATKDDEGVDGSLEHIIPNSLGGQMKSKYILTDEANRFLNEDIDKKFNSIFSSWVSRLDLKRDRKKTQSFAAFHKGYGVDVFYRNGKFFPKKPFFDKDKKAIYADSEKTGQNYKKYLIKNGKVEEDDTVVIFDDLAGNFNVPFDLGNTIFKRGLAKVAVGYAAKNGILRKNMKCIIDLDNNVIREKVIVSPFLPTAKSEGFFEENKHKSSHYPVHSLVLCANKKSRFIYCYVELFSAFQFYVLLDDEYEGEDIYKNYVYDLIGEKEIDYKEYASSIPDSSNVFDSMPSYRVIDTDKFIQLSHVSKKDLKFYCHRNYHAIEAFTNYYFINEKSKTLVADIA</sequence>
<evidence type="ECO:0000313" key="2">
    <source>
        <dbReference type="Proteomes" id="UP000235579"/>
    </source>
</evidence>
<evidence type="ECO:0008006" key="3">
    <source>
        <dbReference type="Google" id="ProtNLM"/>
    </source>
</evidence>
<dbReference type="EMBL" id="MDBP01000002">
    <property type="protein sequence ID" value="PMP18631.1"/>
    <property type="molecule type" value="Genomic_DNA"/>
</dbReference>
<comment type="caution">
    <text evidence="1">The sequence shown here is derived from an EMBL/GenBank/DDBJ whole genome shotgun (WGS) entry which is preliminary data.</text>
</comment>
<evidence type="ECO:0000313" key="1">
    <source>
        <dbReference type="EMBL" id="PMP18631.1"/>
    </source>
</evidence>
<dbReference type="Proteomes" id="UP000235579">
    <property type="component" value="Unassembled WGS sequence"/>
</dbReference>
<reference evidence="2" key="1">
    <citation type="submission" date="2016-07" db="EMBL/GenBank/DDBJ databases">
        <title>Nontailed viruses are major unrecognized killers of bacteria in the ocean.</title>
        <authorList>
            <person name="Kauffman K."/>
            <person name="Hussain F."/>
            <person name="Yang J."/>
            <person name="Arevalo P."/>
            <person name="Brown J."/>
            <person name="Cutler M."/>
            <person name="Kelly L."/>
            <person name="Polz M.F."/>
        </authorList>
    </citation>
    <scope>NUCLEOTIDE SEQUENCE [LARGE SCALE GENOMIC DNA]</scope>
    <source>
        <strain evidence="2">10N.222.48.A2</strain>
    </source>
</reference>
<gene>
    <name evidence="1" type="ORF">BCS92_00660</name>
</gene>
<proteinExistence type="predicted"/>
<protein>
    <recommendedName>
        <fullName evidence="3">HNH endonuclease</fullName>
    </recommendedName>
</protein>
<dbReference type="AlphaFoldDB" id="A0A2N7NP10"/>
<name>A0A2N7NP10_9VIBR</name>
<accession>A0A2N7NP10</accession>
<organism evidence="1 2">
    <name type="scientific">Vibrio tasmaniensis</name>
    <dbReference type="NCBI Taxonomy" id="212663"/>
    <lineage>
        <taxon>Bacteria</taxon>
        <taxon>Pseudomonadati</taxon>
        <taxon>Pseudomonadota</taxon>
        <taxon>Gammaproteobacteria</taxon>
        <taxon>Vibrionales</taxon>
        <taxon>Vibrionaceae</taxon>
        <taxon>Vibrio</taxon>
    </lineage>
</organism>